<keyword evidence="3 5" id="KW-0694">RNA-binding</keyword>
<dbReference type="InterPro" id="IPR036853">
    <property type="entry name" value="Ribosomal_uL14_sf"/>
</dbReference>
<keyword evidence="7" id="KW-1185">Reference proteome</keyword>
<sequence>MIQRNSRLIVADNSGAKEVLVIDIPGASKRRYAGIGDIVIVSVKKAFSSGLIKKGEKSKALILRTKIGSSGIDGSYIKFSDNAVILIKDDLTPRGTRIFGPVVRNNKLKSINFSKFLSLAEKVFIV</sequence>
<dbReference type="CDD" id="cd00337">
    <property type="entry name" value="Ribosomal_uL14"/>
    <property type="match status" value="1"/>
</dbReference>
<dbReference type="InterPro" id="IPR005745">
    <property type="entry name" value="Ribosomal_uL14_bac-type"/>
</dbReference>
<dbReference type="HAMAP" id="MF_01367">
    <property type="entry name" value="Ribosomal_uL14"/>
    <property type="match status" value="1"/>
</dbReference>
<name>A0ABY7M1U1_9MOLU</name>
<evidence type="ECO:0000256" key="2">
    <source>
        <dbReference type="ARBA" id="ARBA00023274"/>
    </source>
</evidence>
<dbReference type="EMBL" id="CP115156">
    <property type="protein sequence ID" value="WBL31257.1"/>
    <property type="molecule type" value="Genomic_DNA"/>
</dbReference>
<dbReference type="GO" id="GO:0005840">
    <property type="term" value="C:ribosome"/>
    <property type="evidence" value="ECO:0007669"/>
    <property type="project" value="UniProtKB-KW"/>
</dbReference>
<organism evidence="6 7">
    <name type="scientific">Candidatus Phytoplasma sacchari</name>
    <dbReference type="NCBI Taxonomy" id="2609813"/>
    <lineage>
        <taxon>Bacteria</taxon>
        <taxon>Bacillati</taxon>
        <taxon>Mycoplasmatota</taxon>
        <taxon>Mollicutes</taxon>
        <taxon>Acholeplasmatales</taxon>
        <taxon>Acholeplasmataceae</taxon>
        <taxon>Candidatus Phytoplasma</taxon>
        <taxon>16SrXI (Rice yellow dwarf group)</taxon>
    </lineage>
</organism>
<keyword evidence="2 3" id="KW-0687">Ribonucleoprotein</keyword>
<evidence type="ECO:0000256" key="5">
    <source>
        <dbReference type="RuleBase" id="RU003950"/>
    </source>
</evidence>
<accession>A0ABY7M1U1</accession>
<dbReference type="Gene3D" id="2.40.150.20">
    <property type="entry name" value="Ribosomal protein L14"/>
    <property type="match status" value="1"/>
</dbReference>
<dbReference type="NCBIfam" id="TIGR01067">
    <property type="entry name" value="rplN_bact"/>
    <property type="match status" value="1"/>
</dbReference>
<evidence type="ECO:0000256" key="3">
    <source>
        <dbReference type="HAMAP-Rule" id="MF_01367"/>
    </source>
</evidence>
<evidence type="ECO:0000313" key="7">
    <source>
        <dbReference type="Proteomes" id="UP001210120"/>
    </source>
</evidence>
<comment type="subunit">
    <text evidence="3">Part of the 50S ribosomal subunit. Forms a cluster with proteins L3 and L19. In the 70S ribosome, L14 and L19 interact and together make contacts with the 16S rRNA in bridges B5 and B8.</text>
</comment>
<proteinExistence type="inferred from homology"/>
<dbReference type="SUPFAM" id="SSF50193">
    <property type="entry name" value="Ribosomal protein L14"/>
    <property type="match status" value="1"/>
</dbReference>
<dbReference type="Pfam" id="PF00238">
    <property type="entry name" value="Ribosomal_L14"/>
    <property type="match status" value="1"/>
</dbReference>
<evidence type="ECO:0000313" key="6">
    <source>
        <dbReference type="EMBL" id="WBL31257.1"/>
    </source>
</evidence>
<evidence type="ECO:0000256" key="1">
    <source>
        <dbReference type="ARBA" id="ARBA00022980"/>
    </source>
</evidence>
<gene>
    <name evidence="3 6" type="primary">rplN</name>
    <name evidence="6" type="ORF">O7R10_01420</name>
</gene>
<dbReference type="PANTHER" id="PTHR11761">
    <property type="entry name" value="50S/60S RIBOSOMAL PROTEIN L14/L23"/>
    <property type="match status" value="1"/>
</dbReference>
<keyword evidence="1 3" id="KW-0689">Ribosomal protein</keyword>
<protein>
    <recommendedName>
        <fullName evidence="3">Large ribosomal subunit protein uL14</fullName>
    </recommendedName>
</protein>
<dbReference type="SMART" id="SM01374">
    <property type="entry name" value="Ribosomal_L14"/>
    <property type="match status" value="1"/>
</dbReference>
<dbReference type="InterPro" id="IPR000218">
    <property type="entry name" value="Ribosomal_uL14"/>
</dbReference>
<reference evidence="6" key="1">
    <citation type="submission" date="2022-12" db="EMBL/GenBank/DDBJ databases">
        <title>Genomic Characterization of Candidatus Phytoplasma sacchari in China.</title>
        <authorList>
            <person name="Zhang R.-Y."/>
        </authorList>
    </citation>
    <scope>NUCLEOTIDE SEQUENCE [LARGE SCALE GENOMIC DNA]</scope>
    <source>
        <strain evidence="6">SCWL1</strain>
    </source>
</reference>
<dbReference type="Proteomes" id="UP001210120">
    <property type="component" value="Chromosome"/>
</dbReference>
<keyword evidence="3 5" id="KW-0699">rRNA-binding</keyword>
<comment type="similarity">
    <text evidence="3 4">Belongs to the universal ribosomal protein uL14 family.</text>
</comment>
<evidence type="ECO:0000256" key="4">
    <source>
        <dbReference type="RuleBase" id="RU003949"/>
    </source>
</evidence>
<dbReference type="PANTHER" id="PTHR11761:SF3">
    <property type="entry name" value="LARGE RIBOSOMAL SUBUNIT PROTEIN UL14M"/>
    <property type="match status" value="1"/>
</dbReference>
<comment type="function">
    <text evidence="3 5">Binds to 23S rRNA. Forms part of two intersubunit bridges in the 70S ribosome.</text>
</comment>